<dbReference type="GO" id="GO:0046872">
    <property type="term" value="F:metal ion binding"/>
    <property type="evidence" value="ECO:0007669"/>
    <property type="project" value="UniProtKB-KW"/>
</dbReference>
<evidence type="ECO:0000256" key="5">
    <source>
        <dbReference type="ARBA" id="ARBA00022801"/>
    </source>
</evidence>
<keyword evidence="3" id="KW-0479">Metal-binding</keyword>
<evidence type="ECO:0000256" key="7">
    <source>
        <dbReference type="ARBA" id="ARBA00023014"/>
    </source>
</evidence>
<dbReference type="InterPro" id="IPR003651">
    <property type="entry name" value="Endonuclease3_FeS-loop_motif"/>
</dbReference>
<dbReference type="AlphaFoldDB" id="Q2GFY2"/>
<evidence type="ECO:0000256" key="1">
    <source>
        <dbReference type="ARBA" id="ARBA00001966"/>
    </source>
</evidence>
<dbReference type="EMBL" id="CP000236">
    <property type="protein sequence ID" value="ABD44922.1"/>
    <property type="molecule type" value="Genomic_DNA"/>
</dbReference>
<dbReference type="STRING" id="205920.ECH_0856"/>
<dbReference type="GO" id="GO:0004519">
    <property type="term" value="F:endonuclease activity"/>
    <property type="evidence" value="ECO:0007669"/>
    <property type="project" value="UniProtKB-KW"/>
</dbReference>
<sequence>MNLLECDVKCITWLILHDRHVCKSRKPLCSQCVVQDLCEYESKSL</sequence>
<dbReference type="InterPro" id="IPR004035">
    <property type="entry name" value="Endouclease-III_FeS-bd_BS"/>
</dbReference>
<comment type="cofactor">
    <cofactor evidence="1">
        <name>[4Fe-4S] cluster</name>
        <dbReference type="ChEBI" id="CHEBI:49883"/>
    </cofactor>
</comment>
<keyword evidence="6" id="KW-0408">Iron</keyword>
<dbReference type="Pfam" id="PF10576">
    <property type="entry name" value="EndIII_4Fe-2S"/>
    <property type="match status" value="1"/>
</dbReference>
<evidence type="ECO:0000313" key="10">
    <source>
        <dbReference type="EMBL" id="ABD44922.1"/>
    </source>
</evidence>
<evidence type="ECO:0000256" key="3">
    <source>
        <dbReference type="ARBA" id="ARBA00022723"/>
    </source>
</evidence>
<dbReference type="PROSITE" id="PS00764">
    <property type="entry name" value="ENDONUCLEASE_III_1"/>
    <property type="match status" value="1"/>
</dbReference>
<organism evidence="10 11">
    <name type="scientific">Ehrlichia chaffeensis (strain ATCC CRL-10679 / Arkansas)</name>
    <dbReference type="NCBI Taxonomy" id="205920"/>
    <lineage>
        <taxon>Bacteria</taxon>
        <taxon>Pseudomonadati</taxon>
        <taxon>Pseudomonadota</taxon>
        <taxon>Alphaproteobacteria</taxon>
        <taxon>Rickettsiales</taxon>
        <taxon>Anaplasmataceae</taxon>
        <taxon>Ehrlichia</taxon>
    </lineage>
</organism>
<accession>Q2GFY2</accession>
<keyword evidence="10" id="KW-0255">Endonuclease</keyword>
<dbReference type="KEGG" id="ech:ECH_0856"/>
<dbReference type="RefSeq" id="WP_011452857.1">
    <property type="nucleotide sequence ID" value="NC_007799.1"/>
</dbReference>
<keyword evidence="8" id="KW-0234">DNA repair</keyword>
<dbReference type="HOGENOM" id="CLU_3199198_0_0_5"/>
<reference evidence="10 11" key="1">
    <citation type="journal article" date="2006" name="PLoS Genet.">
        <title>Comparative genomics of emerging human ehrlichiosis agents.</title>
        <authorList>
            <person name="Dunning Hotopp J.C."/>
            <person name="Lin M."/>
            <person name="Madupu R."/>
            <person name="Crabtree J."/>
            <person name="Angiuoli S.V."/>
            <person name="Eisen J.A."/>
            <person name="Seshadri R."/>
            <person name="Ren Q."/>
            <person name="Wu M."/>
            <person name="Utterback T.R."/>
            <person name="Smith S."/>
            <person name="Lewis M."/>
            <person name="Khouri H."/>
            <person name="Zhang C."/>
            <person name="Niu H."/>
            <person name="Lin Q."/>
            <person name="Ohashi N."/>
            <person name="Zhi N."/>
            <person name="Nelson W."/>
            <person name="Brinkac L.M."/>
            <person name="Dodson R.J."/>
            <person name="Rosovitz M.J."/>
            <person name="Sundaram J."/>
            <person name="Daugherty S.C."/>
            <person name="Davidsen T."/>
            <person name="Durkin A.S."/>
            <person name="Gwinn M."/>
            <person name="Haft D.H."/>
            <person name="Selengut J.D."/>
            <person name="Sullivan S.A."/>
            <person name="Zafar N."/>
            <person name="Zhou L."/>
            <person name="Benahmed F."/>
            <person name="Forberger H."/>
            <person name="Halpin R."/>
            <person name="Mulligan S."/>
            <person name="Robinson J."/>
            <person name="White O."/>
            <person name="Rikihisa Y."/>
            <person name="Tettelin H."/>
        </authorList>
    </citation>
    <scope>NUCLEOTIDE SEQUENCE [LARGE SCALE GENOMIC DNA]</scope>
    <source>
        <strain evidence="11">ATCC CRL-10679 / Arkansas</strain>
    </source>
</reference>
<evidence type="ECO:0000256" key="4">
    <source>
        <dbReference type="ARBA" id="ARBA00022763"/>
    </source>
</evidence>
<keyword evidence="4" id="KW-0227">DNA damage</keyword>
<keyword evidence="5" id="KW-0378">Hydrolase</keyword>
<dbReference type="eggNOG" id="COG0177">
    <property type="taxonomic scope" value="Bacteria"/>
</dbReference>
<dbReference type="Proteomes" id="UP000008320">
    <property type="component" value="Chromosome"/>
</dbReference>
<evidence type="ECO:0000256" key="6">
    <source>
        <dbReference type="ARBA" id="ARBA00023004"/>
    </source>
</evidence>
<dbReference type="InterPro" id="IPR011257">
    <property type="entry name" value="DNA_glycosylase"/>
</dbReference>
<proteinExistence type="inferred from homology"/>
<dbReference type="InterPro" id="IPR023170">
    <property type="entry name" value="HhH_base_excis_C"/>
</dbReference>
<dbReference type="Gene3D" id="1.10.1670.10">
    <property type="entry name" value="Helix-hairpin-Helix base-excision DNA repair enzymes (C-terminal)"/>
    <property type="match status" value="1"/>
</dbReference>
<keyword evidence="11" id="KW-1185">Reference proteome</keyword>
<evidence type="ECO:0000256" key="2">
    <source>
        <dbReference type="ARBA" id="ARBA00008343"/>
    </source>
</evidence>
<evidence type="ECO:0000313" key="11">
    <source>
        <dbReference type="Proteomes" id="UP000008320"/>
    </source>
</evidence>
<dbReference type="SUPFAM" id="SSF48150">
    <property type="entry name" value="DNA-glycosylase"/>
    <property type="match status" value="1"/>
</dbReference>
<keyword evidence="9" id="KW-0326">Glycosidase</keyword>
<dbReference type="SMART" id="SM00525">
    <property type="entry name" value="FES"/>
    <property type="match status" value="1"/>
</dbReference>
<dbReference type="GO" id="GO:0140097">
    <property type="term" value="F:catalytic activity, acting on DNA"/>
    <property type="evidence" value="ECO:0007669"/>
    <property type="project" value="UniProtKB-ARBA"/>
</dbReference>
<evidence type="ECO:0000256" key="9">
    <source>
        <dbReference type="ARBA" id="ARBA00023295"/>
    </source>
</evidence>
<dbReference type="GO" id="GO:0006281">
    <property type="term" value="P:DNA repair"/>
    <property type="evidence" value="ECO:0007669"/>
    <property type="project" value="UniProtKB-KW"/>
</dbReference>
<comment type="similarity">
    <text evidence="2">Belongs to the Nth/MutY family.</text>
</comment>
<evidence type="ECO:0000256" key="8">
    <source>
        <dbReference type="ARBA" id="ARBA00023204"/>
    </source>
</evidence>
<gene>
    <name evidence="10" type="ordered locus">ECH_0856</name>
</gene>
<name>Q2GFY2_EHRCR</name>
<keyword evidence="10" id="KW-0540">Nuclease</keyword>
<dbReference type="GO" id="GO:0051539">
    <property type="term" value="F:4 iron, 4 sulfur cluster binding"/>
    <property type="evidence" value="ECO:0007669"/>
    <property type="project" value="InterPro"/>
</dbReference>
<dbReference type="GO" id="GO:0016798">
    <property type="term" value="F:hydrolase activity, acting on glycosyl bonds"/>
    <property type="evidence" value="ECO:0007669"/>
    <property type="project" value="UniProtKB-KW"/>
</dbReference>
<protein>
    <submittedName>
        <fullName evidence="10">Endonuclease III</fullName>
    </submittedName>
</protein>
<keyword evidence="7" id="KW-0411">Iron-sulfur</keyword>